<dbReference type="Pfam" id="PF02881">
    <property type="entry name" value="SRP54_N"/>
    <property type="match status" value="1"/>
</dbReference>
<evidence type="ECO:0000313" key="15">
    <source>
        <dbReference type="Proteomes" id="UP000053235"/>
    </source>
</evidence>
<evidence type="ECO:0000259" key="13">
    <source>
        <dbReference type="PROSITE" id="PS00300"/>
    </source>
</evidence>
<keyword evidence="5 11" id="KW-0378">Hydrolase</keyword>
<evidence type="ECO:0000256" key="6">
    <source>
        <dbReference type="ARBA" id="ARBA00023134"/>
    </source>
</evidence>
<dbReference type="SUPFAM" id="SSF47364">
    <property type="entry name" value="Domain of the SRP/SRP receptor G-proteins"/>
    <property type="match status" value="1"/>
</dbReference>
<dbReference type="SMART" id="SM00963">
    <property type="entry name" value="SRP54_N"/>
    <property type="match status" value="1"/>
</dbReference>
<evidence type="ECO:0000313" key="14">
    <source>
        <dbReference type="EMBL" id="CTQ69167.1"/>
    </source>
</evidence>
<dbReference type="InterPro" id="IPR036225">
    <property type="entry name" value="SRP/SRP_N"/>
</dbReference>
<dbReference type="CDD" id="cd17874">
    <property type="entry name" value="FtsY"/>
    <property type="match status" value="1"/>
</dbReference>
<comment type="subunit">
    <text evidence="11">Part of the signal recognition particle protein translocation system, which is composed of SRP and FtsY. SRP is a ribonucleoprotein composed of Ffh and a 4.5S RNA molecule.</text>
</comment>
<feature type="compositionally biased region" description="Acidic residues" evidence="12">
    <location>
        <begin position="127"/>
        <end position="139"/>
    </location>
</feature>
<gene>
    <name evidence="11 14" type="primary">ftsY</name>
    <name evidence="14" type="ORF">LAX5112_02008</name>
</gene>
<comment type="catalytic activity">
    <reaction evidence="9 11">
        <text>GTP + H2O = GDP + phosphate + H(+)</text>
        <dbReference type="Rhea" id="RHEA:19669"/>
        <dbReference type="ChEBI" id="CHEBI:15377"/>
        <dbReference type="ChEBI" id="CHEBI:15378"/>
        <dbReference type="ChEBI" id="CHEBI:37565"/>
        <dbReference type="ChEBI" id="CHEBI:43474"/>
        <dbReference type="ChEBI" id="CHEBI:58189"/>
        <dbReference type="EC" id="3.6.5.4"/>
    </reaction>
</comment>
<keyword evidence="6 11" id="KW-0342">GTP-binding</keyword>
<feature type="binding site" evidence="11">
    <location>
        <begin position="351"/>
        <end position="355"/>
    </location>
    <ligand>
        <name>GTP</name>
        <dbReference type="ChEBI" id="CHEBI:37565"/>
    </ligand>
</feature>
<evidence type="ECO:0000256" key="11">
    <source>
        <dbReference type="HAMAP-Rule" id="MF_00920"/>
    </source>
</evidence>
<feature type="region of interest" description="Disordered" evidence="12">
    <location>
        <begin position="1"/>
        <end position="74"/>
    </location>
</feature>
<dbReference type="InterPro" id="IPR013822">
    <property type="entry name" value="Signal_recog_particl_SRP54_hlx"/>
</dbReference>
<dbReference type="InterPro" id="IPR027417">
    <property type="entry name" value="P-loop_NTPase"/>
</dbReference>
<dbReference type="NCBIfam" id="TIGR00064">
    <property type="entry name" value="ftsY"/>
    <property type="match status" value="1"/>
</dbReference>
<dbReference type="OrthoDB" id="9804720at2"/>
<evidence type="ECO:0000256" key="7">
    <source>
        <dbReference type="ARBA" id="ARBA00023136"/>
    </source>
</evidence>
<dbReference type="SMART" id="SM00962">
    <property type="entry name" value="SRP54"/>
    <property type="match status" value="1"/>
</dbReference>
<dbReference type="SUPFAM" id="SSF52540">
    <property type="entry name" value="P-loop containing nucleoside triphosphate hydrolases"/>
    <property type="match status" value="1"/>
</dbReference>
<dbReference type="STRING" id="388408.LAX5112_02008"/>
<keyword evidence="2 11" id="KW-1003">Cell membrane</keyword>
<keyword evidence="4 11" id="KW-0547">Nucleotide-binding</keyword>
<dbReference type="GO" id="GO:0005737">
    <property type="term" value="C:cytoplasm"/>
    <property type="evidence" value="ECO:0007669"/>
    <property type="project" value="UniProtKB-SubCell"/>
</dbReference>
<evidence type="ECO:0000256" key="4">
    <source>
        <dbReference type="ARBA" id="ARBA00022741"/>
    </source>
</evidence>
<dbReference type="Gene3D" id="1.20.120.140">
    <property type="entry name" value="Signal recognition particle SRP54, nucleotide-binding domain"/>
    <property type="match status" value="1"/>
</dbReference>
<feature type="compositionally biased region" description="Low complexity" evidence="12">
    <location>
        <begin position="33"/>
        <end position="51"/>
    </location>
</feature>
<name>A0A0M7A3H1_9HYPH</name>
<dbReference type="RefSeq" id="WP_055671705.1">
    <property type="nucleotide sequence ID" value="NZ_CXWD01000007.1"/>
</dbReference>
<dbReference type="PANTHER" id="PTHR43134:SF1">
    <property type="entry name" value="SIGNAL RECOGNITION PARTICLE RECEPTOR SUBUNIT ALPHA"/>
    <property type="match status" value="1"/>
</dbReference>
<dbReference type="PANTHER" id="PTHR43134">
    <property type="entry name" value="SIGNAL RECOGNITION PARTICLE RECEPTOR SUBUNIT ALPHA"/>
    <property type="match status" value="1"/>
</dbReference>
<dbReference type="SMART" id="SM00382">
    <property type="entry name" value="AAA"/>
    <property type="match status" value="1"/>
</dbReference>
<dbReference type="FunFam" id="1.20.120.140:FF:000002">
    <property type="entry name" value="Signal recognition particle receptor FtsY"/>
    <property type="match status" value="1"/>
</dbReference>
<dbReference type="Proteomes" id="UP000053235">
    <property type="component" value="Unassembled WGS sequence"/>
</dbReference>
<reference evidence="15" key="1">
    <citation type="submission" date="2015-07" db="EMBL/GenBank/DDBJ databases">
        <authorList>
            <person name="Rodrigo-Torres Lidia"/>
            <person name="Arahal R.David."/>
        </authorList>
    </citation>
    <scope>NUCLEOTIDE SEQUENCE [LARGE SCALE GENOMIC DNA]</scope>
    <source>
        <strain evidence="15">CECT 5112</strain>
    </source>
</reference>
<accession>A0A0M7A3H1</accession>
<comment type="function">
    <text evidence="10 11">Involved in targeting and insertion of nascent membrane proteins into the cytoplasmic membrane. Acts as a receptor for the complex formed by the signal recognition particle (SRP) and the ribosome-nascent chain (RNC). Interaction with SRP-RNC leads to the transfer of the RNC complex to the Sec translocase for insertion into the membrane, the hydrolysis of GTP by both Ffh and FtsY, and the dissociation of the SRP-FtsY complex into the individual components.</text>
</comment>
<feature type="binding site" evidence="11">
    <location>
        <begin position="269"/>
        <end position="276"/>
    </location>
    <ligand>
        <name>GTP</name>
        <dbReference type="ChEBI" id="CHEBI:37565"/>
    </ligand>
</feature>
<dbReference type="FunFam" id="3.40.50.300:FF:000053">
    <property type="entry name" value="Signal recognition particle receptor FtsY"/>
    <property type="match status" value="1"/>
</dbReference>
<dbReference type="InterPro" id="IPR000897">
    <property type="entry name" value="SRP54_GTPase_dom"/>
</dbReference>
<keyword evidence="7 11" id="KW-0472">Membrane</keyword>
<evidence type="ECO:0000256" key="3">
    <source>
        <dbReference type="ARBA" id="ARBA00022490"/>
    </source>
</evidence>
<evidence type="ECO:0000256" key="2">
    <source>
        <dbReference type="ARBA" id="ARBA00022475"/>
    </source>
</evidence>
<comment type="similarity">
    <text evidence="11">Belongs to the GTP-binding SRP family. FtsY subfamily.</text>
</comment>
<feature type="domain" description="SRP54-type proteins GTP-binding" evidence="13">
    <location>
        <begin position="436"/>
        <end position="449"/>
    </location>
</feature>
<evidence type="ECO:0000256" key="5">
    <source>
        <dbReference type="ARBA" id="ARBA00022801"/>
    </source>
</evidence>
<dbReference type="GO" id="GO:0005047">
    <property type="term" value="F:signal recognition particle binding"/>
    <property type="evidence" value="ECO:0007669"/>
    <property type="project" value="TreeGrafter"/>
</dbReference>
<organism evidence="14 15">
    <name type="scientific">Roseibium alexandrii</name>
    <dbReference type="NCBI Taxonomy" id="388408"/>
    <lineage>
        <taxon>Bacteria</taxon>
        <taxon>Pseudomonadati</taxon>
        <taxon>Pseudomonadota</taxon>
        <taxon>Alphaproteobacteria</taxon>
        <taxon>Hyphomicrobiales</taxon>
        <taxon>Stappiaceae</taxon>
        <taxon>Roseibium</taxon>
    </lineage>
</organism>
<dbReference type="GO" id="GO:0005525">
    <property type="term" value="F:GTP binding"/>
    <property type="evidence" value="ECO:0007669"/>
    <property type="project" value="UniProtKB-UniRule"/>
</dbReference>
<dbReference type="InterPro" id="IPR003593">
    <property type="entry name" value="AAA+_ATPase"/>
</dbReference>
<keyword evidence="8 11" id="KW-0675">Receptor</keyword>
<sequence>MSEKKRGFFGRLFGGKDAPDAPETPAVEAPEDTSPAAETPDETPTPVEMEVAPVAAMGSEPNVLSAQTGPDLSPQIAPTVPPVLPEVDISADLGADKIEPELPDAPVESSPDETATEKASEVLEPVETVEEPAEIEPEAETSAPTVPIVATPAPAPVEEEKLSWFQRLKKGLSRSSSALTDGISSILTKRKLDAAMLEELEDILIQADLGVDTAMAITERLSDGRYDKEISPEEVREILSEEVEKVLVPVAEPLDLNSGKKPHVVLMVGVNGTGKTTTIGKLSKKLREEGKTVMLAAGDTFRAAAVEQLKIWGERTGAVVIARDAGADAAGLAFDAMKEAAEKQVDVLLIDTAGRLQNKAELMDELEKVIRVIKTHDPDAPHTCLLTLDATTGQNALNQVEIFGKVAGVTGLVMTKLDGTARGGILVAIAAKHGLPVHFIGVGEGVEDLEPFSAKDFASAIAGLA</sequence>
<dbReference type="EC" id="3.6.5.4" evidence="11"/>
<keyword evidence="15" id="KW-1185">Reference proteome</keyword>
<evidence type="ECO:0000256" key="1">
    <source>
        <dbReference type="ARBA" id="ARBA00004515"/>
    </source>
</evidence>
<dbReference type="GO" id="GO:0003924">
    <property type="term" value="F:GTPase activity"/>
    <property type="evidence" value="ECO:0007669"/>
    <property type="project" value="UniProtKB-UniRule"/>
</dbReference>
<evidence type="ECO:0000256" key="8">
    <source>
        <dbReference type="ARBA" id="ARBA00023170"/>
    </source>
</evidence>
<dbReference type="EMBL" id="CXWD01000007">
    <property type="protein sequence ID" value="CTQ69167.1"/>
    <property type="molecule type" value="Genomic_DNA"/>
</dbReference>
<dbReference type="HAMAP" id="MF_00920">
    <property type="entry name" value="FtsY"/>
    <property type="match status" value="1"/>
</dbReference>
<protein>
    <recommendedName>
        <fullName evidence="11">Signal recognition particle receptor FtsY</fullName>
        <shortName evidence="11">SRP receptor</shortName>
        <ecNumber evidence="11">3.6.5.4</ecNumber>
    </recommendedName>
</protein>
<dbReference type="GO" id="GO:0005886">
    <property type="term" value="C:plasma membrane"/>
    <property type="evidence" value="ECO:0007669"/>
    <property type="project" value="UniProtKB-SubCell"/>
</dbReference>
<feature type="binding site" evidence="11">
    <location>
        <begin position="415"/>
        <end position="418"/>
    </location>
    <ligand>
        <name>GTP</name>
        <dbReference type="ChEBI" id="CHEBI:37565"/>
    </ligand>
</feature>
<dbReference type="InterPro" id="IPR042101">
    <property type="entry name" value="SRP54_N_sf"/>
</dbReference>
<proteinExistence type="inferred from homology"/>
<comment type="subcellular location">
    <subcellularLocation>
        <location evidence="1">Cell inner membrane</location>
        <topology evidence="1">Peripheral membrane protein</topology>
        <orientation evidence="1">Cytoplasmic side</orientation>
    </subcellularLocation>
    <subcellularLocation>
        <location evidence="11">Cell membrane</location>
        <topology evidence="11">Peripheral membrane protein</topology>
        <orientation evidence="11">Cytoplasmic side</orientation>
    </subcellularLocation>
    <subcellularLocation>
        <location evidence="11">Cytoplasm</location>
    </subcellularLocation>
</comment>
<evidence type="ECO:0000256" key="12">
    <source>
        <dbReference type="SAM" id="MobiDB-lite"/>
    </source>
</evidence>
<dbReference type="Gene3D" id="3.40.50.300">
    <property type="entry name" value="P-loop containing nucleotide triphosphate hydrolases"/>
    <property type="match status" value="1"/>
</dbReference>
<dbReference type="GO" id="GO:0006614">
    <property type="term" value="P:SRP-dependent cotranslational protein targeting to membrane"/>
    <property type="evidence" value="ECO:0007669"/>
    <property type="project" value="InterPro"/>
</dbReference>
<evidence type="ECO:0000256" key="9">
    <source>
        <dbReference type="ARBA" id="ARBA00048027"/>
    </source>
</evidence>
<evidence type="ECO:0000256" key="10">
    <source>
        <dbReference type="ARBA" id="ARBA00053570"/>
    </source>
</evidence>
<dbReference type="PROSITE" id="PS00300">
    <property type="entry name" value="SRP54"/>
    <property type="match status" value="1"/>
</dbReference>
<dbReference type="Pfam" id="PF00448">
    <property type="entry name" value="SRP54"/>
    <property type="match status" value="1"/>
</dbReference>
<feature type="region of interest" description="Disordered" evidence="12">
    <location>
        <begin position="99"/>
        <end position="142"/>
    </location>
</feature>
<keyword evidence="3 11" id="KW-0963">Cytoplasm</keyword>
<dbReference type="InterPro" id="IPR004390">
    <property type="entry name" value="SR_rcpt_FtsY"/>
</dbReference>
<dbReference type="AlphaFoldDB" id="A0A0M7A3H1"/>